<evidence type="ECO:0000313" key="2">
    <source>
        <dbReference type="Proteomes" id="UP000054226"/>
    </source>
</evidence>
<name>M2YDJ7_9PSEU</name>
<accession>M2YDJ7</accession>
<dbReference type="EMBL" id="AOHO01000074">
    <property type="protein sequence ID" value="EME52947.1"/>
    <property type="molecule type" value="Genomic_DNA"/>
</dbReference>
<protein>
    <recommendedName>
        <fullName evidence="3">Bacterial EndoU nuclease domain-containing protein</fullName>
    </recommendedName>
</protein>
<evidence type="ECO:0000313" key="1">
    <source>
        <dbReference type="EMBL" id="EME52947.1"/>
    </source>
</evidence>
<organism evidence="1 2">
    <name type="scientific">Amycolatopsis decaplanina DSM 44594</name>
    <dbReference type="NCBI Taxonomy" id="1284240"/>
    <lineage>
        <taxon>Bacteria</taxon>
        <taxon>Bacillati</taxon>
        <taxon>Actinomycetota</taxon>
        <taxon>Actinomycetes</taxon>
        <taxon>Pseudonocardiales</taxon>
        <taxon>Pseudonocardiaceae</taxon>
        <taxon>Amycolatopsis</taxon>
    </lineage>
</organism>
<dbReference type="Proteomes" id="UP000054226">
    <property type="component" value="Unassembled WGS sequence"/>
</dbReference>
<evidence type="ECO:0008006" key="3">
    <source>
        <dbReference type="Google" id="ProtNLM"/>
    </source>
</evidence>
<comment type="caution">
    <text evidence="1">The sequence shown here is derived from an EMBL/GenBank/DDBJ whole genome shotgun (WGS) entry which is preliminary data.</text>
</comment>
<dbReference type="AlphaFoldDB" id="M2YDJ7"/>
<proteinExistence type="predicted"/>
<dbReference type="PATRIC" id="fig|1284240.4.peg.6428"/>
<keyword evidence="2" id="KW-1185">Reference proteome</keyword>
<sequence>MMFGVGEAVIFTFDEDRRLRISVPEEHLPLAAWLHTDVQPNIAAIDGLAGVLKRAETEQRTWLGNGCSLDLINDLVLLESRYGRWPRQVVPQSFFWPVLEGLRSFLVTTAQEPALQRPPGYPDVRRAVTEERDPGSGRVSYVDFTYFPPTWTKDDVIRAAEGAWQSPELVQDEKTGAWSGKWGELELAGYYDPATGEALTYFPVLF</sequence>
<gene>
    <name evidence="1" type="ORF">H074_31542</name>
</gene>
<reference evidence="1 2" key="1">
    <citation type="journal article" date="2013" name="Genome Announc.">
        <title>Draft Genome Sequence of Amycolatopsis decaplanina Strain DSM 44594T.</title>
        <authorList>
            <person name="Kaur N."/>
            <person name="Kumar S."/>
            <person name="Bala M."/>
            <person name="Raghava G.P."/>
            <person name="Mayilraj S."/>
        </authorList>
    </citation>
    <scope>NUCLEOTIDE SEQUENCE [LARGE SCALE GENOMIC DNA]</scope>
    <source>
        <strain evidence="1 2">DSM 44594</strain>
    </source>
</reference>